<dbReference type="eggNOG" id="COG1414">
    <property type="taxonomic scope" value="Bacteria"/>
</dbReference>
<reference evidence="2 3" key="1">
    <citation type="submission" date="2014-07" db="EMBL/GenBank/DDBJ databases">
        <authorList>
            <person name="McCorrison J."/>
            <person name="Sanka R."/>
            <person name="Torralba M."/>
            <person name="Gillis M."/>
            <person name="Haft D.H."/>
            <person name="Methe B."/>
            <person name="Sutton G."/>
            <person name="Nelson K.E."/>
        </authorList>
    </citation>
    <scope>NUCLEOTIDE SEQUENCE [LARGE SCALE GENOMIC DNA]</scope>
    <source>
        <strain evidence="2 3">DNF00040</strain>
    </source>
</reference>
<dbReference type="RefSeq" id="WP_036559274.1">
    <property type="nucleotide sequence ID" value="NZ_JRNI01000024.1"/>
</dbReference>
<dbReference type="SUPFAM" id="SSF46785">
    <property type="entry name" value="Winged helix' DNA-binding domain"/>
    <property type="match status" value="1"/>
</dbReference>
<evidence type="ECO:0000313" key="3">
    <source>
        <dbReference type="Proteomes" id="UP000029629"/>
    </source>
</evidence>
<dbReference type="GO" id="GO:0006355">
    <property type="term" value="P:regulation of DNA-templated transcription"/>
    <property type="evidence" value="ECO:0007669"/>
    <property type="project" value="InterPro"/>
</dbReference>
<keyword evidence="3" id="KW-1185">Reference proteome</keyword>
<comment type="caution">
    <text evidence="2">The sequence shown here is derived from an EMBL/GenBank/DDBJ whole genome shotgun (WGS) entry which is preliminary data.</text>
</comment>
<dbReference type="AlphaFoldDB" id="A0A096BBC0"/>
<sequence length="97" mass="10711">MKINAAQRVLRVWQALKGHTFTGLSNSEIAEMLGDSPANISRALNTLIAEDLATKLPSGRFAHSVKTLQIAAAHYDHTQRMKQRIDQMQGQINAGTR</sequence>
<dbReference type="EMBL" id="JRNI01000024">
    <property type="protein sequence ID" value="KGF30474.1"/>
    <property type="molecule type" value="Genomic_DNA"/>
</dbReference>
<dbReference type="Proteomes" id="UP000029629">
    <property type="component" value="Unassembled WGS sequence"/>
</dbReference>
<accession>A0A096BBC0</accession>
<dbReference type="OrthoDB" id="8604270at2"/>
<dbReference type="Pfam" id="PF09339">
    <property type="entry name" value="HTH_IclR"/>
    <property type="match status" value="1"/>
</dbReference>
<dbReference type="InterPro" id="IPR036390">
    <property type="entry name" value="WH_DNA-bd_sf"/>
</dbReference>
<proteinExistence type="predicted"/>
<dbReference type="GO" id="GO:0003677">
    <property type="term" value="F:DNA binding"/>
    <property type="evidence" value="ECO:0007669"/>
    <property type="project" value="InterPro"/>
</dbReference>
<organism evidence="2 3">
    <name type="scientific">Oligella urethralis DNF00040</name>
    <dbReference type="NCBI Taxonomy" id="1401065"/>
    <lineage>
        <taxon>Bacteria</taxon>
        <taxon>Pseudomonadati</taxon>
        <taxon>Pseudomonadota</taxon>
        <taxon>Betaproteobacteria</taxon>
        <taxon>Burkholderiales</taxon>
        <taxon>Alcaligenaceae</taxon>
        <taxon>Oligella</taxon>
    </lineage>
</organism>
<dbReference type="InterPro" id="IPR005471">
    <property type="entry name" value="Tscrpt_reg_IclR_N"/>
</dbReference>
<dbReference type="Gene3D" id="1.10.10.10">
    <property type="entry name" value="Winged helix-like DNA-binding domain superfamily/Winged helix DNA-binding domain"/>
    <property type="match status" value="1"/>
</dbReference>
<gene>
    <name evidence="2" type="ORF">HMPREF2130_06545</name>
</gene>
<evidence type="ECO:0000259" key="1">
    <source>
        <dbReference type="Pfam" id="PF09339"/>
    </source>
</evidence>
<dbReference type="InterPro" id="IPR036388">
    <property type="entry name" value="WH-like_DNA-bd_sf"/>
</dbReference>
<name>A0A096BBC0_9BURK</name>
<evidence type="ECO:0000313" key="2">
    <source>
        <dbReference type="EMBL" id="KGF30474.1"/>
    </source>
</evidence>
<protein>
    <submittedName>
        <fullName evidence="2">IclR family transcriptional regulator</fullName>
    </submittedName>
</protein>
<feature type="domain" description="HTH iclR-type" evidence="1">
    <location>
        <begin position="5"/>
        <end position="55"/>
    </location>
</feature>